<dbReference type="CDD" id="cd01629">
    <property type="entry name" value="HAD_EP"/>
    <property type="match status" value="1"/>
</dbReference>
<evidence type="ECO:0000256" key="2">
    <source>
        <dbReference type="ARBA" id="ARBA00022801"/>
    </source>
</evidence>
<gene>
    <name evidence="4" type="ORF">B9G98_03098</name>
</gene>
<evidence type="ECO:0000256" key="3">
    <source>
        <dbReference type="ARBA" id="ARBA00023167"/>
    </source>
</evidence>
<keyword evidence="2" id="KW-0378">Hydrolase</keyword>
<proteinExistence type="predicted"/>
<dbReference type="SUPFAM" id="SSF56784">
    <property type="entry name" value="HAD-like"/>
    <property type="match status" value="1"/>
</dbReference>
<comment type="caution">
    <text evidence="4">The sequence shown here is derived from an EMBL/GenBank/DDBJ whole genome shotgun (WGS) entry which is preliminary data.</text>
</comment>
<keyword evidence="3" id="KW-0486">Methionine biosynthesis</keyword>
<dbReference type="Pfam" id="PF00702">
    <property type="entry name" value="Hydrolase"/>
    <property type="match status" value="1"/>
</dbReference>
<dbReference type="InterPro" id="IPR023943">
    <property type="entry name" value="Enolase-ppase_E1"/>
</dbReference>
<dbReference type="SFLD" id="SFLDS00003">
    <property type="entry name" value="Haloacid_Dehalogenase"/>
    <property type="match status" value="1"/>
</dbReference>
<dbReference type="OrthoDB" id="272500at2759"/>
<dbReference type="GO" id="GO:0019509">
    <property type="term" value="P:L-methionine salvage from methylthioadenosine"/>
    <property type="evidence" value="ECO:0007669"/>
    <property type="project" value="InterPro"/>
</dbReference>
<dbReference type="PANTHER" id="PTHR20371">
    <property type="entry name" value="ENOLASE-PHOSPHATASE E1"/>
    <property type="match status" value="1"/>
</dbReference>
<keyword evidence="5" id="KW-1185">Reference proteome</keyword>
<keyword evidence="1" id="KW-0028">Amino-acid biosynthesis</keyword>
<dbReference type="GeneID" id="36516846"/>
<dbReference type="Gene3D" id="3.40.50.1000">
    <property type="entry name" value="HAD superfamily/HAD-like"/>
    <property type="match status" value="1"/>
</dbReference>
<accession>A0A2T0FKG5</accession>
<dbReference type="SFLD" id="SFLDG01129">
    <property type="entry name" value="C1.5:_HAD__Beta-PGM__Phosphata"/>
    <property type="match status" value="1"/>
</dbReference>
<dbReference type="EMBL" id="NDIQ01000021">
    <property type="protein sequence ID" value="PRT55478.1"/>
    <property type="molecule type" value="Genomic_DNA"/>
</dbReference>
<dbReference type="SFLD" id="SFLDG01133">
    <property type="entry name" value="C1.5.4:_Enolase-phosphatase_Li"/>
    <property type="match status" value="1"/>
</dbReference>
<dbReference type="Gene3D" id="1.10.720.60">
    <property type="match status" value="1"/>
</dbReference>
<reference evidence="4 5" key="1">
    <citation type="submission" date="2017-04" db="EMBL/GenBank/DDBJ databases">
        <title>Genome sequencing of [Candida] sorbophila.</title>
        <authorList>
            <person name="Ahn J.O."/>
        </authorList>
    </citation>
    <scope>NUCLEOTIDE SEQUENCE [LARGE SCALE GENOMIC DNA]</scope>
    <source>
        <strain evidence="4 5">DS02</strain>
    </source>
</reference>
<dbReference type="RefSeq" id="XP_024665423.1">
    <property type="nucleotide sequence ID" value="XM_024809655.1"/>
</dbReference>
<evidence type="ECO:0000256" key="1">
    <source>
        <dbReference type="ARBA" id="ARBA00022605"/>
    </source>
</evidence>
<dbReference type="InterPro" id="IPR023214">
    <property type="entry name" value="HAD_sf"/>
</dbReference>
<protein>
    <submittedName>
        <fullName evidence="4">Enolase-phosphatase E1</fullName>
    </submittedName>
</protein>
<dbReference type="InterPro" id="IPR036412">
    <property type="entry name" value="HAD-like_sf"/>
</dbReference>
<evidence type="ECO:0000313" key="4">
    <source>
        <dbReference type="EMBL" id="PRT55478.1"/>
    </source>
</evidence>
<dbReference type="GO" id="GO:0000287">
    <property type="term" value="F:magnesium ion binding"/>
    <property type="evidence" value="ECO:0007669"/>
    <property type="project" value="InterPro"/>
</dbReference>
<organism evidence="4 5">
    <name type="scientific">Wickerhamiella sorbophila</name>
    <dbReference type="NCBI Taxonomy" id="45607"/>
    <lineage>
        <taxon>Eukaryota</taxon>
        <taxon>Fungi</taxon>
        <taxon>Dikarya</taxon>
        <taxon>Ascomycota</taxon>
        <taxon>Saccharomycotina</taxon>
        <taxon>Dipodascomycetes</taxon>
        <taxon>Dipodascales</taxon>
        <taxon>Trichomonascaceae</taxon>
        <taxon>Wickerhamiella</taxon>
    </lineage>
</organism>
<dbReference type="PANTHER" id="PTHR20371:SF1">
    <property type="entry name" value="ENOLASE-PHOSPHATASE E1"/>
    <property type="match status" value="1"/>
</dbReference>
<dbReference type="AlphaFoldDB" id="A0A2T0FKG5"/>
<name>A0A2T0FKG5_9ASCO</name>
<dbReference type="GO" id="GO:0043874">
    <property type="term" value="F:acireductone synthase activity"/>
    <property type="evidence" value="ECO:0007669"/>
    <property type="project" value="InterPro"/>
</dbReference>
<sequence length="238" mass="26166">MIKAVVLDIEGTVCPISFVKDVLYPYALKKAIYVVKTVEFPPVPSKGELEAHLAEFPEVYCRSPNALLEHMSYLTARDIKAPYLKSLQGYLWREGYDSGEIKVSLFLDAAHAISRWSKSLEQYGSPAGVYIYSSGSVSAQKLLFAHTSQGDLNHHLSGYFDTLNAGPKTESESYRKIAEAIGLPGSEITFFSDNPKEIEAAEASGWSTFYTVREGNAPTPASFKPLGQVTSDFSGIDF</sequence>
<dbReference type="NCBIfam" id="TIGR01691">
    <property type="entry name" value="enolase-ppase"/>
    <property type="match status" value="1"/>
</dbReference>
<dbReference type="STRING" id="45607.A0A2T0FKG5"/>
<evidence type="ECO:0000313" key="5">
    <source>
        <dbReference type="Proteomes" id="UP000238350"/>
    </source>
</evidence>
<dbReference type="Proteomes" id="UP000238350">
    <property type="component" value="Unassembled WGS sequence"/>
</dbReference>